<evidence type="ECO:0000313" key="1">
    <source>
        <dbReference type="EMBL" id="KAK7305909.1"/>
    </source>
</evidence>
<organism evidence="1 2">
    <name type="scientific">Canavalia gladiata</name>
    <name type="common">Sword bean</name>
    <name type="synonym">Dolichos gladiatus</name>
    <dbReference type="NCBI Taxonomy" id="3824"/>
    <lineage>
        <taxon>Eukaryota</taxon>
        <taxon>Viridiplantae</taxon>
        <taxon>Streptophyta</taxon>
        <taxon>Embryophyta</taxon>
        <taxon>Tracheophyta</taxon>
        <taxon>Spermatophyta</taxon>
        <taxon>Magnoliopsida</taxon>
        <taxon>eudicotyledons</taxon>
        <taxon>Gunneridae</taxon>
        <taxon>Pentapetalae</taxon>
        <taxon>rosids</taxon>
        <taxon>fabids</taxon>
        <taxon>Fabales</taxon>
        <taxon>Fabaceae</taxon>
        <taxon>Papilionoideae</taxon>
        <taxon>50 kb inversion clade</taxon>
        <taxon>NPAAA clade</taxon>
        <taxon>indigoferoid/millettioid clade</taxon>
        <taxon>Phaseoleae</taxon>
        <taxon>Canavalia</taxon>
    </lineage>
</organism>
<name>A0AAN9JX31_CANGL</name>
<comment type="caution">
    <text evidence="1">The sequence shown here is derived from an EMBL/GenBank/DDBJ whole genome shotgun (WGS) entry which is preliminary data.</text>
</comment>
<evidence type="ECO:0000313" key="2">
    <source>
        <dbReference type="Proteomes" id="UP001367508"/>
    </source>
</evidence>
<protein>
    <submittedName>
        <fullName evidence="1">Uncharacterized protein</fullName>
    </submittedName>
</protein>
<proteinExistence type="predicted"/>
<gene>
    <name evidence="1" type="ORF">VNO77_43821</name>
</gene>
<dbReference type="Proteomes" id="UP001367508">
    <property type="component" value="Unassembled WGS sequence"/>
</dbReference>
<sequence>MGPVTVGTWTASPSLVLFLAFVNRIGIGERAGITCNHVLKLDFVLDWKALIEVFDPQSVGKAKILHHESRVLPMPIGEHELDIENSRNVVTVSWKSWDLALRRNFLPLKVMAMISYCWDRACNQGN</sequence>
<accession>A0AAN9JX31</accession>
<dbReference type="AlphaFoldDB" id="A0AAN9JX31"/>
<reference evidence="1 2" key="1">
    <citation type="submission" date="2024-01" db="EMBL/GenBank/DDBJ databases">
        <title>The genomes of 5 underutilized Papilionoideae crops provide insights into root nodulation and disease resistanc.</title>
        <authorList>
            <person name="Jiang F."/>
        </authorList>
    </citation>
    <scope>NUCLEOTIDE SEQUENCE [LARGE SCALE GENOMIC DNA]</scope>
    <source>
        <strain evidence="1">LVBAO_FW01</strain>
        <tissue evidence="1">Leaves</tissue>
    </source>
</reference>
<keyword evidence="2" id="KW-1185">Reference proteome</keyword>
<dbReference type="EMBL" id="JAYMYQ010000011">
    <property type="protein sequence ID" value="KAK7305909.1"/>
    <property type="molecule type" value="Genomic_DNA"/>
</dbReference>